<dbReference type="EC" id="2.7.2.4" evidence="28"/>
<dbReference type="EC" id="1.1.1.3" evidence="28"/>
<keyword evidence="19" id="KW-0520">NAD</keyword>
<evidence type="ECO:0000256" key="4">
    <source>
        <dbReference type="ARBA" id="ARBA00005056"/>
    </source>
</evidence>
<evidence type="ECO:0000256" key="3">
    <source>
        <dbReference type="ARBA" id="ARBA00004986"/>
    </source>
</evidence>
<evidence type="ECO:0000256" key="16">
    <source>
        <dbReference type="ARBA" id="ARBA00022840"/>
    </source>
</evidence>
<evidence type="ECO:0000256" key="2">
    <source>
        <dbReference type="ARBA" id="ARBA00004766"/>
    </source>
</evidence>
<evidence type="ECO:0000256" key="25">
    <source>
        <dbReference type="ARBA" id="ARBA00048561"/>
    </source>
</evidence>
<evidence type="ECO:0000256" key="22">
    <source>
        <dbReference type="ARBA" id="ARBA00023167"/>
    </source>
</evidence>
<evidence type="ECO:0000256" key="15">
    <source>
        <dbReference type="ARBA" id="ARBA00022777"/>
    </source>
</evidence>
<keyword evidence="13" id="KW-0479">Metal-binding</keyword>
<dbReference type="PROSITE" id="PS00324">
    <property type="entry name" value="ASPARTOKINASE"/>
    <property type="match status" value="1"/>
</dbReference>
<keyword evidence="20" id="KW-0915">Sodium</keyword>
<evidence type="ECO:0000256" key="10">
    <source>
        <dbReference type="ARBA" id="ARBA00022605"/>
    </source>
</evidence>
<dbReference type="Gene3D" id="1.20.120.1320">
    <property type="entry name" value="Aspartokinase, catalytic domain"/>
    <property type="match status" value="1"/>
</dbReference>
<accession>A0ABP8ILR5</accession>
<evidence type="ECO:0000256" key="6">
    <source>
        <dbReference type="ARBA" id="ARBA00005139"/>
    </source>
</evidence>
<evidence type="ECO:0000256" key="21">
    <source>
        <dbReference type="ARBA" id="ARBA00023154"/>
    </source>
</evidence>
<dbReference type="InterPro" id="IPR001342">
    <property type="entry name" value="HDH_cat"/>
</dbReference>
<dbReference type="NCBIfam" id="NF006959">
    <property type="entry name" value="PRK09436.1"/>
    <property type="match status" value="1"/>
</dbReference>
<keyword evidence="21" id="KW-0457">Lysine biosynthesis</keyword>
<dbReference type="GO" id="GO:0016301">
    <property type="term" value="F:kinase activity"/>
    <property type="evidence" value="ECO:0007669"/>
    <property type="project" value="UniProtKB-KW"/>
</dbReference>
<dbReference type="SUPFAM" id="SSF55021">
    <property type="entry name" value="ACT-like"/>
    <property type="match status" value="2"/>
</dbReference>
<dbReference type="Pfam" id="PF00696">
    <property type="entry name" value="AA_kinase"/>
    <property type="match status" value="1"/>
</dbReference>
<dbReference type="InterPro" id="IPR036393">
    <property type="entry name" value="AceGlu_kinase-like_sf"/>
</dbReference>
<dbReference type="PANTHER" id="PTHR43070:SF3">
    <property type="entry name" value="HOMOSERINE DEHYDROGENASE"/>
    <property type="match status" value="1"/>
</dbReference>
<dbReference type="PROSITE" id="PS01042">
    <property type="entry name" value="HOMOSER_DHGENASE"/>
    <property type="match status" value="1"/>
</dbReference>
<keyword evidence="34" id="KW-1185">Reference proteome</keyword>
<dbReference type="EMBL" id="BAABFV010000002">
    <property type="protein sequence ID" value="GAA4362664.1"/>
    <property type="molecule type" value="Genomic_DNA"/>
</dbReference>
<dbReference type="InterPro" id="IPR019811">
    <property type="entry name" value="HDH_CS"/>
</dbReference>
<keyword evidence="18 28" id="KW-0560">Oxidoreductase</keyword>
<comment type="catalytic activity">
    <reaction evidence="26">
        <text>L-homoserine + NADP(+) = L-aspartate 4-semialdehyde + NADPH + H(+)</text>
        <dbReference type="Rhea" id="RHEA:15761"/>
        <dbReference type="ChEBI" id="CHEBI:15378"/>
        <dbReference type="ChEBI" id="CHEBI:57476"/>
        <dbReference type="ChEBI" id="CHEBI:57783"/>
        <dbReference type="ChEBI" id="CHEBI:58349"/>
        <dbReference type="ChEBI" id="CHEBI:537519"/>
        <dbReference type="EC" id="1.1.1.3"/>
    </reaction>
    <physiologicalReaction direction="right-to-left" evidence="26">
        <dbReference type="Rhea" id="RHEA:15763"/>
    </physiologicalReaction>
</comment>
<evidence type="ECO:0000313" key="33">
    <source>
        <dbReference type="EMBL" id="GAA4362664.1"/>
    </source>
</evidence>
<comment type="cofactor">
    <cofactor evidence="1">
        <name>a metal cation</name>
        <dbReference type="ChEBI" id="CHEBI:25213"/>
    </cofactor>
</comment>
<evidence type="ECO:0000259" key="32">
    <source>
        <dbReference type="Pfam" id="PF22468"/>
    </source>
</evidence>
<dbReference type="CDD" id="cd04892">
    <property type="entry name" value="ACT_AK-like_2"/>
    <property type="match status" value="1"/>
</dbReference>
<evidence type="ECO:0000256" key="8">
    <source>
        <dbReference type="ARBA" id="ARBA00010046"/>
    </source>
</evidence>
<dbReference type="InterPro" id="IPR005106">
    <property type="entry name" value="Asp/hSer_DH_NAD-bd"/>
</dbReference>
<keyword evidence="22" id="KW-0486">Methionine biosynthesis</keyword>
<comment type="function">
    <text evidence="24">Bifunctional aspartate kinase and homoserine dehydrogenase that catalyzes the first and the third steps toward the synthesis of lysine, methionine and threonine from aspartate.</text>
</comment>
<evidence type="ECO:0000256" key="23">
    <source>
        <dbReference type="ARBA" id="ARBA00023268"/>
    </source>
</evidence>
<comment type="catalytic activity">
    <reaction evidence="25">
        <text>L-aspartate + ATP = 4-phospho-L-aspartate + ADP</text>
        <dbReference type="Rhea" id="RHEA:23776"/>
        <dbReference type="ChEBI" id="CHEBI:29991"/>
        <dbReference type="ChEBI" id="CHEBI:30616"/>
        <dbReference type="ChEBI" id="CHEBI:57535"/>
        <dbReference type="ChEBI" id="CHEBI:456216"/>
        <dbReference type="EC" id="2.7.2.4"/>
    </reaction>
    <physiologicalReaction direction="left-to-right" evidence="25">
        <dbReference type="Rhea" id="RHEA:23777"/>
    </physiologicalReaction>
</comment>
<dbReference type="NCBIfam" id="NF007003">
    <property type="entry name" value="PRK09466.1"/>
    <property type="match status" value="1"/>
</dbReference>
<evidence type="ECO:0000256" key="24">
    <source>
        <dbReference type="ARBA" id="ARBA00044938"/>
    </source>
</evidence>
<keyword evidence="23" id="KW-0511">Multifunctional enzyme</keyword>
<keyword evidence="14 28" id="KW-0547">Nucleotide-binding</keyword>
<feature type="domain" description="Aspartate/glutamate/uridylate kinase" evidence="29">
    <location>
        <begin position="2"/>
        <end position="278"/>
    </location>
</feature>
<feature type="domain" description="Aspartokinase ACT" evidence="32">
    <location>
        <begin position="311"/>
        <end position="371"/>
    </location>
</feature>
<feature type="domain" description="Homoserine dehydrogenase catalytic" evidence="30">
    <location>
        <begin position="606"/>
        <end position="802"/>
    </location>
</feature>
<evidence type="ECO:0000259" key="31">
    <source>
        <dbReference type="Pfam" id="PF03447"/>
    </source>
</evidence>
<keyword evidence="10 28" id="KW-0028">Amino-acid biosynthesis</keyword>
<evidence type="ECO:0000256" key="1">
    <source>
        <dbReference type="ARBA" id="ARBA00001920"/>
    </source>
</evidence>
<dbReference type="PIRSF" id="PIRSF000727">
    <property type="entry name" value="ThrA"/>
    <property type="match status" value="1"/>
</dbReference>
<evidence type="ECO:0000256" key="28">
    <source>
        <dbReference type="PIRNR" id="PIRNR000727"/>
    </source>
</evidence>
<dbReference type="InterPro" id="IPR049638">
    <property type="entry name" value="AK-HD"/>
</dbReference>
<dbReference type="PANTHER" id="PTHR43070">
    <property type="match status" value="1"/>
</dbReference>
<dbReference type="NCBIfam" id="TIGR00657">
    <property type="entry name" value="asp_kinases"/>
    <property type="match status" value="1"/>
</dbReference>
<feature type="domain" description="Aspartate/homoserine dehydrogenase NAD-binding" evidence="31">
    <location>
        <begin position="465"/>
        <end position="598"/>
    </location>
</feature>
<dbReference type="SUPFAM" id="SSF53633">
    <property type="entry name" value="Carbamate kinase-like"/>
    <property type="match status" value="1"/>
</dbReference>
<dbReference type="InterPro" id="IPR054352">
    <property type="entry name" value="ACT_Aspartokinase"/>
</dbReference>
<dbReference type="InterPro" id="IPR011147">
    <property type="entry name" value="Bifunc_Aspkin/hSer_DH"/>
</dbReference>
<dbReference type="SUPFAM" id="SSF55347">
    <property type="entry name" value="Glyceraldehyde-3-phosphate dehydrogenase-like, C-terminal domain"/>
    <property type="match status" value="1"/>
</dbReference>
<protein>
    <recommendedName>
        <fullName evidence="28">Bifunctional aspartokinase/homoserine dehydrogenase</fullName>
    </recommendedName>
    <domain>
        <recommendedName>
            <fullName evidence="28">Aspartokinase</fullName>
            <ecNumber evidence="28">2.7.2.4</ecNumber>
        </recommendedName>
    </domain>
    <domain>
        <recommendedName>
            <fullName evidence="28">Homoserine dehydrogenase</fullName>
            <ecNumber evidence="28">1.1.1.3</ecNumber>
        </recommendedName>
    </domain>
</protein>
<comment type="similarity">
    <text evidence="8 28">In the N-terminal section; belongs to the aspartokinase family.</text>
</comment>
<evidence type="ECO:0000256" key="17">
    <source>
        <dbReference type="ARBA" id="ARBA00022857"/>
    </source>
</evidence>
<comment type="pathway">
    <text evidence="4 28">Amino-acid biosynthesis; L-threonine biosynthesis; L-threonine from L-aspartate: step 3/5.</text>
</comment>
<gene>
    <name evidence="33" type="primary">thrA</name>
    <name evidence="33" type="ORF">GCM10023151_17050</name>
</gene>
<dbReference type="Proteomes" id="UP001501011">
    <property type="component" value="Unassembled WGS sequence"/>
</dbReference>
<evidence type="ECO:0000259" key="30">
    <source>
        <dbReference type="Pfam" id="PF00742"/>
    </source>
</evidence>
<dbReference type="InterPro" id="IPR036291">
    <property type="entry name" value="NAD(P)-bd_dom_sf"/>
</dbReference>
<dbReference type="Pfam" id="PF22468">
    <property type="entry name" value="ACT_9"/>
    <property type="match status" value="2"/>
</dbReference>
<evidence type="ECO:0000256" key="14">
    <source>
        <dbReference type="ARBA" id="ARBA00022741"/>
    </source>
</evidence>
<comment type="pathway">
    <text evidence="5 28">Amino-acid biosynthesis; L-methionine biosynthesis via de novo pathway; L-homoserine from L-aspartate: step 3/3.</text>
</comment>
<dbReference type="Gene3D" id="3.40.1160.10">
    <property type="entry name" value="Acetylglutamate kinase-like"/>
    <property type="match status" value="1"/>
</dbReference>
<evidence type="ECO:0000256" key="18">
    <source>
        <dbReference type="ARBA" id="ARBA00023002"/>
    </source>
</evidence>
<proteinExistence type="inferred from homology"/>
<evidence type="ECO:0000256" key="19">
    <source>
        <dbReference type="ARBA" id="ARBA00023027"/>
    </source>
</evidence>
<evidence type="ECO:0000313" key="34">
    <source>
        <dbReference type="Proteomes" id="UP001501011"/>
    </source>
</evidence>
<evidence type="ECO:0000259" key="29">
    <source>
        <dbReference type="Pfam" id="PF00696"/>
    </source>
</evidence>
<keyword evidence="17 28" id="KW-0521">NADP</keyword>
<keyword evidence="12" id="KW-0791">Threonine biosynthesis</keyword>
<dbReference type="InterPro" id="IPR042199">
    <property type="entry name" value="AsparK_Bifunc_asparK/hSer_DH"/>
</dbReference>
<organism evidence="33 34">
    <name type="scientific">Kangiella marina</name>
    <dbReference type="NCBI Taxonomy" id="1079178"/>
    <lineage>
        <taxon>Bacteria</taxon>
        <taxon>Pseudomonadati</taxon>
        <taxon>Pseudomonadota</taxon>
        <taxon>Gammaproteobacteria</taxon>
        <taxon>Kangiellales</taxon>
        <taxon>Kangiellaceae</taxon>
        <taxon>Kangiella</taxon>
    </lineage>
</organism>
<keyword evidence="15 28" id="KW-0418">Kinase</keyword>
<evidence type="ECO:0000256" key="9">
    <source>
        <dbReference type="ARBA" id="ARBA00011881"/>
    </source>
</evidence>
<evidence type="ECO:0000256" key="20">
    <source>
        <dbReference type="ARBA" id="ARBA00023053"/>
    </source>
</evidence>
<comment type="caution">
    <text evidence="33">The sequence shown here is derived from an EMBL/GenBank/DDBJ whole genome shotgun (WGS) entry which is preliminary data.</text>
</comment>
<comment type="pathway">
    <text evidence="2 28">Amino-acid biosynthesis; L-lysine biosynthesis via DAP pathway; (S)-tetrahydrodipicolinate from L-aspartate: step 1/4.</text>
</comment>
<sequence length="814" mass="89470">MKVLKFGGSSLADSAGFRNVAQIITAQQTRSIITVSATATTTDTLHLFMETKDQTAAMELLAKLFKRHKQLVNELSIKESGSLFGRFEHMELRLINLWDSHHNSTSVDPHLLSEVFSAGEYLSSQLLQQYMSELGFSSHWLDSREVIKASGPILESKANLVASQKAWNAMPLPSNVRFIIAPGFIATHDNSQPCLLGRNGSDYSAAILAHLCNANALEIWTDVSGIYNADPKKITQAKLIDNMSYREAMELAHHGAGVIHPKTIGPVRQKGIPLKVKNSFAPEQEGTVIAPSCSNRAKVKAVSSQHAISLVNISGSYLCDTYGAAERIFGCLARHHISIILISQSSSEYSVCFAIRQQDATVAKQSLQHEFAHELDQHQLDPIDIRANRAIITIVGQGLIHEKGVSSKFLSAISSGGANIEAIAQGSSELSISAVVDQHQLLPAYHRVYAEFFDRKRQVDLFILGCGNVGKELIRQIQSQKPYLSSKGISANVRLIANSKFYCDDTHHELEHWQPLLEQSQQVLSHDKLEQLLQSGRYVNPTIVDCTCSEEVSANYADYLDMGFNLVTANKKANSSDMQHYRNIRQSASRRFRHFFYETNVGAGLPILKTLDSLLCSGDRVHDISGILSGSLSYILGLVEDGMPMSQAVEQAKQQGFTEPDPRDDLSGMDVARKILILARELGAELNIDDIQLDSLLPSDFDGSGAIDEFMQSLTDVDDHFQTLFEKARSKNATLKYVASFKDGKLAVGLQQVAAEHPLYSIKGGENAIAVYSDYYSPIPFVIKGYGAGASVTASGIFSDILQTLPHREQELAS</sequence>
<dbReference type="InterPro" id="IPR001341">
    <property type="entry name" value="Asp_kinase"/>
</dbReference>
<feature type="domain" description="Aspartokinase ACT" evidence="32">
    <location>
        <begin position="392"/>
        <end position="452"/>
    </location>
</feature>
<dbReference type="Pfam" id="PF03447">
    <property type="entry name" value="NAD_binding_3"/>
    <property type="match status" value="1"/>
</dbReference>
<evidence type="ECO:0000256" key="12">
    <source>
        <dbReference type="ARBA" id="ARBA00022697"/>
    </source>
</evidence>
<dbReference type="RefSeq" id="WP_345292804.1">
    <property type="nucleotide sequence ID" value="NZ_BAABFV010000002.1"/>
</dbReference>
<evidence type="ECO:0000256" key="7">
    <source>
        <dbReference type="ARBA" id="ARBA00007952"/>
    </source>
</evidence>
<dbReference type="InterPro" id="IPR045865">
    <property type="entry name" value="ACT-like_dom_sf"/>
</dbReference>
<comment type="pathway">
    <text evidence="6 28">Amino-acid biosynthesis; L-threonine biosynthesis; L-threonine from L-aspartate: step 1/5.</text>
</comment>
<dbReference type="Gene3D" id="3.30.2130.10">
    <property type="entry name" value="VC0802-like"/>
    <property type="match status" value="1"/>
</dbReference>
<name>A0ABP8ILR5_9GAMM</name>
<dbReference type="Gene3D" id="3.30.360.10">
    <property type="entry name" value="Dihydrodipicolinate Reductase, domain 2"/>
    <property type="match status" value="1"/>
</dbReference>
<evidence type="ECO:0000256" key="5">
    <source>
        <dbReference type="ARBA" id="ARBA00005062"/>
    </source>
</evidence>
<evidence type="ECO:0000256" key="11">
    <source>
        <dbReference type="ARBA" id="ARBA00022679"/>
    </source>
</evidence>
<comment type="pathway">
    <text evidence="3 28">Amino-acid biosynthesis; L-methionine biosynthesis via de novo pathway; L-homoserine from L-aspartate: step 1/3.</text>
</comment>
<reference evidence="34" key="1">
    <citation type="journal article" date="2019" name="Int. J. Syst. Evol. Microbiol.">
        <title>The Global Catalogue of Microorganisms (GCM) 10K type strain sequencing project: providing services to taxonomists for standard genome sequencing and annotation.</title>
        <authorList>
            <consortium name="The Broad Institute Genomics Platform"/>
            <consortium name="The Broad Institute Genome Sequencing Center for Infectious Disease"/>
            <person name="Wu L."/>
            <person name="Ma J."/>
        </authorList>
    </citation>
    <scope>NUCLEOTIDE SEQUENCE [LARGE SCALE GENOMIC DNA]</scope>
    <source>
        <strain evidence="34">JCM 17728</strain>
    </source>
</reference>
<dbReference type="Pfam" id="PF00742">
    <property type="entry name" value="Homoserine_dh"/>
    <property type="match status" value="1"/>
</dbReference>
<dbReference type="InterPro" id="IPR018042">
    <property type="entry name" value="Aspartate_kinase_CS"/>
</dbReference>
<dbReference type="SUPFAM" id="SSF51735">
    <property type="entry name" value="NAD(P)-binding Rossmann-fold domains"/>
    <property type="match status" value="1"/>
</dbReference>
<evidence type="ECO:0000256" key="26">
    <source>
        <dbReference type="ARBA" id="ARBA00048841"/>
    </source>
</evidence>
<dbReference type="Gene3D" id="3.40.50.720">
    <property type="entry name" value="NAD(P)-binding Rossmann-like Domain"/>
    <property type="match status" value="1"/>
</dbReference>
<keyword evidence="11 28" id="KW-0808">Transferase</keyword>
<comment type="subunit">
    <text evidence="9 28">Homotetramer.</text>
</comment>
<evidence type="ECO:0000256" key="13">
    <source>
        <dbReference type="ARBA" id="ARBA00022723"/>
    </source>
</evidence>
<keyword evidence="16 28" id="KW-0067">ATP-binding</keyword>
<dbReference type="InterPro" id="IPR001048">
    <property type="entry name" value="Asp/Glu/Uridylate_kinase"/>
</dbReference>
<evidence type="ECO:0000256" key="27">
    <source>
        <dbReference type="ARBA" id="ARBA00049031"/>
    </source>
</evidence>
<comment type="similarity">
    <text evidence="7 28">In the C-terminal section; belongs to the homoserine dehydrogenase family.</text>
</comment>
<comment type="catalytic activity">
    <reaction evidence="27">
        <text>L-homoserine + NAD(+) = L-aspartate 4-semialdehyde + NADH + H(+)</text>
        <dbReference type="Rhea" id="RHEA:15757"/>
        <dbReference type="ChEBI" id="CHEBI:15378"/>
        <dbReference type="ChEBI" id="CHEBI:57476"/>
        <dbReference type="ChEBI" id="CHEBI:57540"/>
        <dbReference type="ChEBI" id="CHEBI:57945"/>
        <dbReference type="ChEBI" id="CHEBI:537519"/>
        <dbReference type="EC" id="1.1.1.3"/>
    </reaction>
    <physiologicalReaction direction="right-to-left" evidence="27">
        <dbReference type="Rhea" id="RHEA:15759"/>
    </physiologicalReaction>
</comment>